<dbReference type="InterPro" id="IPR018501">
    <property type="entry name" value="DDT_dom"/>
</dbReference>
<dbReference type="SMART" id="SM00571">
    <property type="entry name" value="DDT"/>
    <property type="match status" value="1"/>
</dbReference>
<dbReference type="STRING" id="13370.A0A448YNC8"/>
<gene>
    <name evidence="9" type="ORF">BRENAR_LOCUS3104</name>
</gene>
<dbReference type="Gene3D" id="3.40.50.10190">
    <property type="entry name" value="BRCT domain"/>
    <property type="match status" value="1"/>
</dbReference>
<dbReference type="Pfam" id="PF02791">
    <property type="entry name" value="DDT"/>
    <property type="match status" value="1"/>
</dbReference>
<protein>
    <submittedName>
        <fullName evidence="9">DEKNAAC103362</fullName>
    </submittedName>
</protein>
<dbReference type="InterPro" id="IPR028942">
    <property type="entry name" value="WHIM1_dom"/>
</dbReference>
<feature type="compositionally biased region" description="Basic and acidic residues" evidence="6">
    <location>
        <begin position="1161"/>
        <end position="1170"/>
    </location>
</feature>
<evidence type="ECO:0000256" key="5">
    <source>
        <dbReference type="SAM" id="Coils"/>
    </source>
</evidence>
<evidence type="ECO:0000259" key="7">
    <source>
        <dbReference type="PROSITE" id="PS50827"/>
    </source>
</evidence>
<name>A0A448YNC8_BRENA</name>
<keyword evidence="3 4" id="KW-0539">Nucleus</keyword>
<evidence type="ECO:0000256" key="6">
    <source>
        <dbReference type="SAM" id="MobiDB-lite"/>
    </source>
</evidence>
<proteinExistence type="predicted"/>
<reference evidence="9 10" key="1">
    <citation type="submission" date="2018-12" db="EMBL/GenBank/DDBJ databases">
        <authorList>
            <person name="Tiukova I."/>
            <person name="Dainat J."/>
        </authorList>
    </citation>
    <scope>NUCLEOTIDE SEQUENCE [LARGE SCALE GENOMIC DNA]</scope>
</reference>
<feature type="region of interest" description="Disordered" evidence="6">
    <location>
        <begin position="437"/>
        <end position="456"/>
    </location>
</feature>
<dbReference type="GO" id="GO:0000781">
    <property type="term" value="C:chromosome, telomeric region"/>
    <property type="evidence" value="ECO:0007669"/>
    <property type="project" value="GOC"/>
</dbReference>
<feature type="compositionally biased region" description="Acidic residues" evidence="6">
    <location>
        <begin position="868"/>
        <end position="915"/>
    </location>
</feature>
<dbReference type="Pfam" id="PF15612">
    <property type="entry name" value="WHIM1"/>
    <property type="match status" value="1"/>
</dbReference>
<evidence type="ECO:0000256" key="1">
    <source>
        <dbReference type="ARBA" id="ARBA00004123"/>
    </source>
</evidence>
<dbReference type="InterPro" id="IPR013136">
    <property type="entry name" value="WSTF_Acf1_Cbp146"/>
</dbReference>
<dbReference type="AlphaFoldDB" id="A0A448YNC8"/>
<dbReference type="GO" id="GO:0000785">
    <property type="term" value="C:chromatin"/>
    <property type="evidence" value="ECO:0007669"/>
    <property type="project" value="UniProtKB-ARBA"/>
</dbReference>
<dbReference type="PANTHER" id="PTHR32075:SF6">
    <property type="entry name" value="ISWI CHROMATIN-REMODELING COMPLEX SUBUNIT YPL216W-RELATED"/>
    <property type="match status" value="1"/>
</dbReference>
<feature type="compositionally biased region" description="Basic and acidic residues" evidence="6">
    <location>
        <begin position="583"/>
        <end position="593"/>
    </location>
</feature>
<feature type="compositionally biased region" description="Basic and acidic residues" evidence="6">
    <location>
        <begin position="945"/>
        <end position="977"/>
    </location>
</feature>
<feature type="region of interest" description="Disordered" evidence="6">
    <location>
        <begin position="556"/>
        <end position="604"/>
    </location>
</feature>
<comment type="subcellular location">
    <subcellularLocation>
        <location evidence="1 4">Nucleus</location>
    </subcellularLocation>
</comment>
<dbReference type="PROSITE" id="PS50827">
    <property type="entry name" value="DDT"/>
    <property type="match status" value="1"/>
</dbReference>
<dbReference type="InterPro" id="IPR028941">
    <property type="entry name" value="WHIM2_dom"/>
</dbReference>
<evidence type="ECO:0000256" key="4">
    <source>
        <dbReference type="PROSITE-ProRule" id="PRU00475"/>
    </source>
</evidence>
<dbReference type="Proteomes" id="UP000290900">
    <property type="component" value="Unassembled WGS sequence"/>
</dbReference>
<feature type="domain" description="WAC" evidence="8">
    <location>
        <begin position="25"/>
        <end position="134"/>
    </location>
</feature>
<dbReference type="OrthoDB" id="332390at2759"/>
<feature type="compositionally biased region" description="Acidic residues" evidence="6">
    <location>
        <begin position="1117"/>
        <end position="1160"/>
    </location>
</feature>
<feature type="region of interest" description="Disordered" evidence="6">
    <location>
        <begin position="862"/>
        <end position="920"/>
    </location>
</feature>
<sequence>MVLFKRKTVEFVPPPSLPSDLDLDTQVWFIPETGEWFIDYEAYLDRMNYYNIKKFVCETSGNSNFTYFEALKVERNELQLMETKFPDPVKEPILRYVSFSTVPRIDVMVDDVYTTFKDDFFPGDQVVVKGPHEKFRGVVREKARFNPIQLPDGTVRDGYCSYRVLLETNEEITVNDSLQMSRERNTFTKWFVKSFLKMSLTRLNRTGAPWVIRENIAQKYRIPVEYPPELKQFEDTHGLHDSFEIAESPDEEPSTSLFSIQPANIFDDIKETPPNGNEQEAGRNLQRWKNRWYEVLKQATVFFDPVVDEEVDPELRTKVRDLFDFAGVTILNDFDAERVNFYVSPRTYSSRVHYLPTDFFSSVHSHKIKVWHYEKCLRFFKSINITPRKIEQARKLSQLPGANVDDVKRLIIANRNYPQTAIQQRLPIENQHLLNHQSSPPSISHHGQRASSKPPAPIDDLSLPFTGVPLVKPSWKHLEAAFGDPSDLLEVWIFMNMYNKALLIDNFTFDDFCAALKWNEQEETCQLLLEIFCSLLTAFMNEQGDLEINLPEELIEDEEDEDEPEEPEEPEEEDGEAGEANESDVKSERIQEIKDEEEADDSSNEIKHNAYLALEYRKITWQERLKKRQFRSGGWIIILLGVFSLVEYIPEYSDDINEICTILAPSDYKPTPSTLEENFYNSLSPQLRSKALDILVNLLLNGSVIRNYMDKMAEDSSNLRRERFELIRQLKISLDEAHGVQKLVLDSLRDRDTSAIEKRLKEEAKGKPASKRGRSRGGRPSQNYLPPEPTDLEKAVCLMDPDFMNLIKERTERIRAVDAIKSKRKEMERQLNELSIQRMRYIGRDRLYNRYWWFERNGLPNLGSTVRDDEEEDEEHTGDTEDEGSDVDEGETEAEEEAEEEEDDEEEKADEEEEPDKYVSETYLMGRLWVQGPTDADRKYHLHLEDDEVKVFEDERKKEEDEEELKKENEPDRKEENVGGSSFHRSIPPWLSRASKKVLGIQFDGDTVRDSSGSVIVNQYGSAVERKFSPTERKVLEEAPDVLFGSSDWRYLETAEDFQKLLTRLNPSGIREKALKKEATELQDSIKNSLKSRCAFLGIGSKSEERLRLEKIIEENTVTEEEEIDEAPGETEDNEEDGTEESMEEAEIAELEAEEEEEEKEEKPRTRRAEAAASVRKRKLEELEEKRAQKRAKRVSKPAERIVKRQEARRRKQERAEKLAKVAEAKEKIERLEKNRDRDNALLWVNSMAIDSLGHVHYEGERLELKKKVTKKKKRGRR</sequence>
<feature type="compositionally biased region" description="Basic and acidic residues" evidence="6">
    <location>
        <begin position="1197"/>
        <end position="1206"/>
    </location>
</feature>
<dbReference type="GO" id="GO:0031509">
    <property type="term" value="P:subtelomeric heterochromatin formation"/>
    <property type="evidence" value="ECO:0007669"/>
    <property type="project" value="TreeGrafter"/>
</dbReference>
<evidence type="ECO:0000259" key="8">
    <source>
        <dbReference type="PROSITE" id="PS51136"/>
    </source>
</evidence>
<dbReference type="InParanoid" id="A0A448YNC8"/>
<feature type="domain" description="DDT" evidence="7">
    <location>
        <begin position="482"/>
        <end position="545"/>
    </location>
</feature>
<keyword evidence="2 5" id="KW-0175">Coiled coil</keyword>
<feature type="compositionally biased region" description="Acidic residues" evidence="6">
    <location>
        <begin position="556"/>
        <end position="582"/>
    </location>
</feature>
<feature type="region of interest" description="Disordered" evidence="6">
    <location>
        <begin position="758"/>
        <end position="790"/>
    </location>
</feature>
<dbReference type="PROSITE" id="PS51136">
    <property type="entry name" value="WAC"/>
    <property type="match status" value="1"/>
</dbReference>
<accession>A0A448YNC8</accession>
<keyword evidence="10" id="KW-1185">Reference proteome</keyword>
<feature type="region of interest" description="Disordered" evidence="6">
    <location>
        <begin position="1111"/>
        <end position="1219"/>
    </location>
</feature>
<dbReference type="GO" id="GO:0005634">
    <property type="term" value="C:nucleus"/>
    <property type="evidence" value="ECO:0007669"/>
    <property type="project" value="UniProtKB-SubCell"/>
</dbReference>
<feature type="region of interest" description="Disordered" evidence="6">
    <location>
        <begin position="945"/>
        <end position="988"/>
    </location>
</feature>
<feature type="compositionally biased region" description="Acidic residues" evidence="6">
    <location>
        <begin position="594"/>
        <end position="603"/>
    </location>
</feature>
<dbReference type="Pfam" id="PF15613">
    <property type="entry name" value="WSD"/>
    <property type="match status" value="1"/>
</dbReference>
<evidence type="ECO:0000313" key="10">
    <source>
        <dbReference type="Proteomes" id="UP000290900"/>
    </source>
</evidence>
<dbReference type="PANTHER" id="PTHR32075">
    <property type="entry name" value="ISWI CHROMATIN-REMODELING COMPLEX SUBUNIT YPL216W-RELATED"/>
    <property type="match status" value="1"/>
</dbReference>
<evidence type="ECO:0000256" key="3">
    <source>
        <dbReference type="ARBA" id="ARBA00023242"/>
    </source>
</evidence>
<dbReference type="InterPro" id="IPR036420">
    <property type="entry name" value="BRCT_dom_sf"/>
</dbReference>
<organism evidence="9 10">
    <name type="scientific">Brettanomyces naardenensis</name>
    <name type="common">Yeast</name>
    <dbReference type="NCBI Taxonomy" id="13370"/>
    <lineage>
        <taxon>Eukaryota</taxon>
        <taxon>Fungi</taxon>
        <taxon>Dikarya</taxon>
        <taxon>Ascomycota</taxon>
        <taxon>Saccharomycotina</taxon>
        <taxon>Pichiomycetes</taxon>
        <taxon>Pichiales</taxon>
        <taxon>Pichiaceae</taxon>
        <taxon>Brettanomyces</taxon>
    </lineage>
</organism>
<dbReference type="FunCoup" id="A0A448YNC8">
    <property type="interactions" value="299"/>
</dbReference>
<evidence type="ECO:0000313" key="9">
    <source>
        <dbReference type="EMBL" id="VEU22373.1"/>
    </source>
</evidence>
<dbReference type="Pfam" id="PF10537">
    <property type="entry name" value="WAC_Acf1_DNA_bd"/>
    <property type="match status" value="1"/>
</dbReference>
<evidence type="ECO:0000256" key="2">
    <source>
        <dbReference type="ARBA" id="ARBA00023054"/>
    </source>
</evidence>
<feature type="compositionally biased region" description="Basic residues" evidence="6">
    <location>
        <begin position="768"/>
        <end position="777"/>
    </location>
</feature>
<feature type="coiled-coil region" evidence="5">
    <location>
        <begin position="817"/>
        <end position="844"/>
    </location>
</feature>
<dbReference type="EMBL" id="CAACVR010000023">
    <property type="protein sequence ID" value="VEU22373.1"/>
    <property type="molecule type" value="Genomic_DNA"/>
</dbReference>